<accession>A0A8S5NW05</accession>
<sequence length="66" mass="7905">MTVYEAKVYGKRCNEVFYGLLINHKYFIFAVDGNTINLESDKNYILLKTYKDDWIDFEDCLANDYF</sequence>
<proteinExistence type="predicted"/>
<organism evidence="1">
    <name type="scientific">Siphoviridae sp. ctTnV63</name>
    <dbReference type="NCBI Taxonomy" id="2825523"/>
    <lineage>
        <taxon>Viruses</taxon>
        <taxon>Duplodnaviria</taxon>
        <taxon>Heunggongvirae</taxon>
        <taxon>Uroviricota</taxon>
        <taxon>Caudoviricetes</taxon>
    </lineage>
</organism>
<dbReference type="EMBL" id="BK015264">
    <property type="protein sequence ID" value="DAD98607.1"/>
    <property type="molecule type" value="Genomic_DNA"/>
</dbReference>
<protein>
    <submittedName>
        <fullName evidence="1">Uncharacterized protein</fullName>
    </submittedName>
</protein>
<name>A0A8S5NW05_9CAUD</name>
<evidence type="ECO:0000313" key="1">
    <source>
        <dbReference type="EMBL" id="DAD98607.1"/>
    </source>
</evidence>
<reference evidence="1" key="1">
    <citation type="journal article" date="2021" name="Proc. Natl. Acad. Sci. U.S.A.">
        <title>A Catalog of Tens of Thousands of Viruses from Human Metagenomes Reveals Hidden Associations with Chronic Diseases.</title>
        <authorList>
            <person name="Tisza M.J."/>
            <person name="Buck C.B."/>
        </authorList>
    </citation>
    <scope>NUCLEOTIDE SEQUENCE</scope>
    <source>
        <strain evidence="1">CtTnV63</strain>
    </source>
</reference>